<evidence type="ECO:0000313" key="1">
    <source>
        <dbReference type="EMBL" id="KAJ8912620.1"/>
    </source>
</evidence>
<accession>A0AAV8VF89</accession>
<dbReference type="EMBL" id="JANEYG010000119">
    <property type="protein sequence ID" value="KAJ8912620.1"/>
    <property type="molecule type" value="Genomic_DNA"/>
</dbReference>
<protein>
    <recommendedName>
        <fullName evidence="3">PiggyBac transposable element-derived protein domain-containing protein</fullName>
    </recommendedName>
</protein>
<sequence>MGKATAPLMAMIGELPDDKKNMPYKLYTDNLFTSPTLLRDMRDLGTERKKIGQVPRPSVIGKYNGAMGGTDLMD</sequence>
<keyword evidence="2" id="KW-1185">Reference proteome</keyword>
<evidence type="ECO:0000313" key="2">
    <source>
        <dbReference type="Proteomes" id="UP001159042"/>
    </source>
</evidence>
<comment type="caution">
    <text evidence="1">The sequence shown here is derived from an EMBL/GenBank/DDBJ whole genome shotgun (WGS) entry which is preliminary data.</text>
</comment>
<proteinExistence type="predicted"/>
<dbReference type="Proteomes" id="UP001159042">
    <property type="component" value="Unassembled WGS sequence"/>
</dbReference>
<evidence type="ECO:0008006" key="3">
    <source>
        <dbReference type="Google" id="ProtNLM"/>
    </source>
</evidence>
<dbReference type="AlphaFoldDB" id="A0AAV8VF89"/>
<gene>
    <name evidence="1" type="ORF">NQ315_000489</name>
</gene>
<name>A0AAV8VF89_9CUCU</name>
<organism evidence="1 2">
    <name type="scientific">Exocentrus adspersus</name>
    <dbReference type="NCBI Taxonomy" id="1586481"/>
    <lineage>
        <taxon>Eukaryota</taxon>
        <taxon>Metazoa</taxon>
        <taxon>Ecdysozoa</taxon>
        <taxon>Arthropoda</taxon>
        <taxon>Hexapoda</taxon>
        <taxon>Insecta</taxon>
        <taxon>Pterygota</taxon>
        <taxon>Neoptera</taxon>
        <taxon>Endopterygota</taxon>
        <taxon>Coleoptera</taxon>
        <taxon>Polyphaga</taxon>
        <taxon>Cucujiformia</taxon>
        <taxon>Chrysomeloidea</taxon>
        <taxon>Cerambycidae</taxon>
        <taxon>Lamiinae</taxon>
        <taxon>Acanthocinini</taxon>
        <taxon>Exocentrus</taxon>
    </lineage>
</organism>
<reference evidence="1 2" key="1">
    <citation type="journal article" date="2023" name="Insect Mol. Biol.">
        <title>Genome sequencing provides insights into the evolution of gene families encoding plant cell wall-degrading enzymes in longhorned beetles.</title>
        <authorList>
            <person name="Shin N.R."/>
            <person name="Okamura Y."/>
            <person name="Kirsch R."/>
            <person name="Pauchet Y."/>
        </authorList>
    </citation>
    <scope>NUCLEOTIDE SEQUENCE [LARGE SCALE GENOMIC DNA]</scope>
    <source>
        <strain evidence="1">EAD_L_NR</strain>
    </source>
</reference>